<dbReference type="PIRSF" id="PIRSF000538">
    <property type="entry name" value="GlpK"/>
    <property type="match status" value="1"/>
</dbReference>
<dbReference type="Gene3D" id="3.30.420.40">
    <property type="match status" value="2"/>
</dbReference>
<evidence type="ECO:0000256" key="1">
    <source>
        <dbReference type="ARBA" id="ARBA00009156"/>
    </source>
</evidence>
<dbReference type="InterPro" id="IPR018485">
    <property type="entry name" value="FGGY_C"/>
</dbReference>
<evidence type="ECO:0000256" key="2">
    <source>
        <dbReference type="ARBA" id="ARBA00022679"/>
    </source>
</evidence>
<evidence type="ECO:0008006" key="9">
    <source>
        <dbReference type="Google" id="ProtNLM"/>
    </source>
</evidence>
<dbReference type="SUPFAM" id="SSF53067">
    <property type="entry name" value="Actin-like ATPase domain"/>
    <property type="match status" value="2"/>
</dbReference>
<dbReference type="InterPro" id="IPR050406">
    <property type="entry name" value="FGGY_Carb_Kinase"/>
</dbReference>
<dbReference type="Pfam" id="PF02782">
    <property type="entry name" value="FGGY_C"/>
    <property type="match status" value="1"/>
</dbReference>
<proteinExistence type="inferred from homology"/>
<dbReference type="Proteomes" id="UP001162031">
    <property type="component" value="Unassembled WGS sequence"/>
</dbReference>
<accession>A0AAV0T7U0</accession>
<feature type="domain" description="Carbohydrate kinase FGGY N-terminal" evidence="5">
    <location>
        <begin position="49"/>
        <end position="308"/>
    </location>
</feature>
<keyword evidence="2" id="KW-0808">Transferase</keyword>
<organism evidence="7 8">
    <name type="scientific">Hyaloperonospora brassicae</name>
    <name type="common">Brassica downy mildew</name>
    <name type="synonym">Peronospora brassicae</name>
    <dbReference type="NCBI Taxonomy" id="162125"/>
    <lineage>
        <taxon>Eukaryota</taxon>
        <taxon>Sar</taxon>
        <taxon>Stramenopiles</taxon>
        <taxon>Oomycota</taxon>
        <taxon>Peronosporomycetes</taxon>
        <taxon>Peronosporales</taxon>
        <taxon>Peronosporaceae</taxon>
        <taxon>Hyaloperonospora</taxon>
    </lineage>
</organism>
<evidence type="ECO:0000313" key="8">
    <source>
        <dbReference type="Proteomes" id="UP001162031"/>
    </source>
</evidence>
<dbReference type="EMBL" id="CANTFL010000165">
    <property type="protein sequence ID" value="CAI5716589.1"/>
    <property type="molecule type" value="Genomic_DNA"/>
</dbReference>
<reference evidence="7" key="1">
    <citation type="submission" date="2022-12" db="EMBL/GenBank/DDBJ databases">
        <authorList>
            <person name="Webb A."/>
        </authorList>
    </citation>
    <scope>NUCLEOTIDE SEQUENCE</scope>
    <source>
        <strain evidence="7">Hp1</strain>
    </source>
</reference>
<dbReference type="CDD" id="cd07770">
    <property type="entry name" value="ASKHA_NBD_FGGY_GntK"/>
    <property type="match status" value="1"/>
</dbReference>
<keyword evidence="3" id="KW-0418">Kinase</keyword>
<evidence type="ECO:0000256" key="3">
    <source>
        <dbReference type="ARBA" id="ARBA00022777"/>
    </source>
</evidence>
<keyword evidence="8" id="KW-1185">Reference proteome</keyword>
<dbReference type="Pfam" id="PF00370">
    <property type="entry name" value="FGGY_N"/>
    <property type="match status" value="1"/>
</dbReference>
<evidence type="ECO:0000313" key="7">
    <source>
        <dbReference type="EMBL" id="CAI5716589.1"/>
    </source>
</evidence>
<evidence type="ECO:0000259" key="6">
    <source>
        <dbReference type="Pfam" id="PF02782"/>
    </source>
</evidence>
<feature type="chain" id="PRO_5043583791" description="Carbohydrate kinase FGGY N-terminal domain-containing protein" evidence="4">
    <location>
        <begin position="21"/>
        <end position="555"/>
    </location>
</feature>
<dbReference type="InterPro" id="IPR018484">
    <property type="entry name" value="FGGY_N"/>
</dbReference>
<dbReference type="InterPro" id="IPR043129">
    <property type="entry name" value="ATPase_NBD"/>
</dbReference>
<dbReference type="PANTHER" id="PTHR43095">
    <property type="entry name" value="SUGAR KINASE"/>
    <property type="match status" value="1"/>
</dbReference>
<dbReference type="GO" id="GO:0005975">
    <property type="term" value="P:carbohydrate metabolic process"/>
    <property type="evidence" value="ECO:0007669"/>
    <property type="project" value="InterPro"/>
</dbReference>
<dbReference type="AlphaFoldDB" id="A0AAV0T7U0"/>
<sequence>MKLWLPLLTVSSSLVGGAWLYRSHQQRLAHRKYLRGLVQPQQYRGRPVVIVLDIGSSSIRASCFALVSKGQWVLLNNSLQQQHELSIDVHGEANCAKIETIVEHVVDQTLAFLRAVDLTQELVGVGFSTFSMNLLGIDSSGNVITPVYTYAGRKQATAEWAKRLQEKLKASGQLDETHNRTGTVVHPSYAPATFLRLHEEEPAVVERIAKWQSVSSYLIGKWTTTAQSEGLPISFSEASWMGLLDFRRGEWDSRILGLVGMDMSKMPPVVDSSMPFAGLNAKFSRRWPELNKVPFFLGVADGAAANVGSKCIGASRIAVTIGTSAALRVMLNADAMKTAKVPRGLWCYRIGKDRVLLGGALSDGGSVYKFFRESLRLSNEDLSSQLEKLGPAKHGLIVLPFLRGERAPGWCESATCTISGISKWTTPIEILRAGMESIALRIGVLCSLLASFADVNATVVVSGTALASSRVWRQMVSDSLGKKLILEASTTETTSRGLAVLIGTYLGLHSLEESGSFQELTTQLEYAHPDAAAHAAYLAARHEQECLYRKVYSDM</sequence>
<evidence type="ECO:0000256" key="4">
    <source>
        <dbReference type="SAM" id="SignalP"/>
    </source>
</evidence>
<evidence type="ECO:0000259" key="5">
    <source>
        <dbReference type="Pfam" id="PF00370"/>
    </source>
</evidence>
<dbReference type="GO" id="GO:0016301">
    <property type="term" value="F:kinase activity"/>
    <property type="evidence" value="ECO:0007669"/>
    <property type="project" value="UniProtKB-KW"/>
</dbReference>
<comment type="caution">
    <text evidence="7">The sequence shown here is derived from an EMBL/GenBank/DDBJ whole genome shotgun (WGS) entry which is preliminary data.</text>
</comment>
<name>A0AAV0T7U0_HYABA</name>
<feature type="domain" description="Carbohydrate kinase FGGY C-terminal" evidence="6">
    <location>
        <begin position="318"/>
        <end position="501"/>
    </location>
</feature>
<dbReference type="PANTHER" id="PTHR43095:SF2">
    <property type="entry name" value="GLUCONOKINASE"/>
    <property type="match status" value="1"/>
</dbReference>
<comment type="similarity">
    <text evidence="1">Belongs to the FGGY kinase family.</text>
</comment>
<dbReference type="InterPro" id="IPR000577">
    <property type="entry name" value="Carb_kinase_FGGY"/>
</dbReference>
<gene>
    <name evidence="7" type="ORF">HBR001_LOCUS1656</name>
</gene>
<feature type="signal peptide" evidence="4">
    <location>
        <begin position="1"/>
        <end position="20"/>
    </location>
</feature>
<protein>
    <recommendedName>
        <fullName evidence="9">Carbohydrate kinase FGGY N-terminal domain-containing protein</fullName>
    </recommendedName>
</protein>
<keyword evidence="4" id="KW-0732">Signal</keyword>